<evidence type="ECO:0000313" key="5">
    <source>
        <dbReference type="Proteomes" id="UP001516023"/>
    </source>
</evidence>
<comment type="caution">
    <text evidence="4">The sequence shown here is derived from an EMBL/GenBank/DDBJ whole genome shotgun (WGS) entry which is preliminary data.</text>
</comment>
<dbReference type="PANTHER" id="PTHR39540:SF1">
    <property type="entry name" value="DICTOMALLEIN-1-RELATED"/>
    <property type="match status" value="1"/>
</dbReference>
<name>A0ABD3PAE7_9STRA</name>
<keyword evidence="5" id="KW-1185">Reference proteome</keyword>
<feature type="region of interest" description="Disordered" evidence="1">
    <location>
        <begin position="168"/>
        <end position="211"/>
    </location>
</feature>
<feature type="region of interest" description="Disordered" evidence="1">
    <location>
        <begin position="816"/>
        <end position="839"/>
    </location>
</feature>
<accession>A0ABD3PAE7</accession>
<dbReference type="PANTHER" id="PTHR39540">
    <property type="match status" value="1"/>
</dbReference>
<feature type="region of interest" description="Disordered" evidence="1">
    <location>
        <begin position="23"/>
        <end position="75"/>
    </location>
</feature>
<feature type="compositionally biased region" description="Low complexity" evidence="1">
    <location>
        <begin position="119"/>
        <end position="148"/>
    </location>
</feature>
<feature type="transmembrane region" description="Helical" evidence="2">
    <location>
        <begin position="739"/>
        <end position="761"/>
    </location>
</feature>
<proteinExistence type="predicted"/>
<dbReference type="Pfam" id="PF12561">
    <property type="entry name" value="TagA"/>
    <property type="match status" value="1"/>
</dbReference>
<feature type="region of interest" description="Disordered" evidence="1">
    <location>
        <begin position="1284"/>
        <end position="1347"/>
    </location>
</feature>
<feature type="compositionally biased region" description="Low complexity" evidence="1">
    <location>
        <begin position="1098"/>
        <end position="1127"/>
    </location>
</feature>
<feature type="compositionally biased region" description="Polar residues" evidence="1">
    <location>
        <begin position="52"/>
        <end position="65"/>
    </location>
</feature>
<keyword evidence="2" id="KW-0812">Transmembrane</keyword>
<keyword evidence="2" id="KW-1133">Transmembrane helix</keyword>
<feature type="compositionally biased region" description="Polar residues" evidence="1">
    <location>
        <begin position="177"/>
        <end position="195"/>
    </location>
</feature>
<keyword evidence="2" id="KW-0472">Membrane</keyword>
<evidence type="ECO:0000256" key="1">
    <source>
        <dbReference type="SAM" id="MobiDB-lite"/>
    </source>
</evidence>
<reference evidence="4 5" key="1">
    <citation type="journal article" date="2020" name="G3 (Bethesda)">
        <title>Improved Reference Genome for Cyclotella cryptica CCMP332, a Model for Cell Wall Morphogenesis, Salinity Adaptation, and Lipid Production in Diatoms (Bacillariophyta).</title>
        <authorList>
            <person name="Roberts W.R."/>
            <person name="Downey K.M."/>
            <person name="Ruck E.C."/>
            <person name="Traller J.C."/>
            <person name="Alverson A.J."/>
        </authorList>
    </citation>
    <scope>NUCLEOTIDE SEQUENCE [LARGE SCALE GENOMIC DNA]</scope>
    <source>
        <strain evidence="4 5">CCMP332</strain>
    </source>
</reference>
<organism evidence="4 5">
    <name type="scientific">Cyclotella cryptica</name>
    <dbReference type="NCBI Taxonomy" id="29204"/>
    <lineage>
        <taxon>Eukaryota</taxon>
        <taxon>Sar</taxon>
        <taxon>Stramenopiles</taxon>
        <taxon>Ochrophyta</taxon>
        <taxon>Bacillariophyta</taxon>
        <taxon>Coscinodiscophyceae</taxon>
        <taxon>Thalassiosirophycidae</taxon>
        <taxon>Stephanodiscales</taxon>
        <taxon>Stephanodiscaceae</taxon>
        <taxon>Cyclotella</taxon>
    </lineage>
</organism>
<feature type="compositionally biased region" description="Pro residues" evidence="1">
    <location>
        <begin position="1081"/>
        <end position="1090"/>
    </location>
</feature>
<feature type="compositionally biased region" description="Polar residues" evidence="1">
    <location>
        <begin position="1284"/>
        <end position="1302"/>
    </location>
</feature>
<feature type="region of interest" description="Disordered" evidence="1">
    <location>
        <begin position="1070"/>
        <end position="1159"/>
    </location>
</feature>
<dbReference type="Pfam" id="PF10462">
    <property type="entry name" value="Peptidase_M66"/>
    <property type="match status" value="2"/>
</dbReference>
<dbReference type="InterPro" id="IPR022218">
    <property type="entry name" value="TagA_dom"/>
</dbReference>
<sequence>MSASSSKKHSNLLAAKSALGLLDDPPKATALSPTPSSLSSSILSGDSKSTTMTNTSSVAAMSSSHTRIKRSSLHDLSSSARLEARRFSVNDDYDLRASTLRSSLASSYNSDDSRKRRPFSSVSSSVLSSPNPSWRSHGGTTTTITHGTALTMSPSTASADTIYLEEGSRDDSMAARSPNSGTVATNVSTPRSSLTRSHDEHGSSSNSDSFGMSSSFNNCFEKKVSFTKGRGGFRRDATNASTAAVSSHTMVPVQEEFADSATSDGTGTFVDSGTFGDSSSTSFPSKRVSFHDDTRVTTKIVVRTNSRPEPVTSFHESDELERSATIVEDSATFNDSASSSKFNDSVAGGQSQDYSTSHSQDYSTSHSQDYSTSHQSIISSESTFVPQRFDEMRSLLLNITPLQLEALVHEIFSGSTSSAGSYLSGGNNTTASRQIPKEWKGIRKKSKRYKFRINAYLGEMGFHELRNFAESVELWSIVDNDRCESYDDAMDIFAVEFERLVVSGQQSRGGGSTTRSVAEGEDASYYSQRNLEDDILSYVSGNSSVADEGENLRRSLRACSVPELRLVAERLNLDHSCCGNSKTDLIVLIESSMPDMSAAGSHDGEANRSPPSPMPLHPPPYPTRHSGESNGGNAAMYVEESYEQQQQLDAGHKRVKFSTDCKEDTSHLIPKREVNEAVWGNYVVDELAEEDVGGNRDDLESSQPLVLYDGRGNPEENGDNKKRRRIKGNMKWPEQRRRLIVVGLFISVVVGIVLGLVFGLAKDRSQDSLPSSNSYMTGPWSMGYGDPFENSEPPSMSPSEADTSFDNEVVVLDSPREKSVAPTWKPTQQPIELTPSPYESGPYTSGGVLTTSIEILTNSPTKTSEATTSDGVNLTDFFMGDPTAKPTTAQTEMGVSTATPTNATVSIVTEQPTSSPPSAQPTTSTTDELYPLLGPFDQTGMRMILNGITELSSMGRTQWKMLTSAFVEQFYNQGEKGDDAIQNIVFDVNADIEITADERLDAGGATVAERPFSEDSMRANYVQYLANNNGKTFIGDVTSISPIFRGDEIPSEYITSPAKQEETLMPAISIQTPTPSSPVKTPVPSPPVETPVPLASADTPVPSSSADTPVPSSSVDTPVPSSSVDTPVPSPLDVSKPSVSDGVSALTPRPTTISSEATPPPTQIAFVGATYSPVVSPKVVYTYSPVSGESEVVSPNVVYTYSPVSGESEVVSPKVVYTYSPVGGKSEETPYPTSNAFNWPRETPSPIGTNHTLVPTGIATNSFVYTTSPTSFSTDIATNSIVYSDSPTQEPTLSQTPRPTSSPRKKRSAPPTRRPIEHPTIPPSESPSLHPTASPSHEPTLRPTASPTISPMLCDLVPDQNCRGLEEVHWDGEFEIGQTHVVKAVGETRRAPRMIAHREAELLFTPADSRRLGTFDTKRRMPTAQRIESVGTVYLSSDTNRIPVFEKVANALLDGSNTLFWVDVPDIDITVDLKSLRLIEEISILLPDQVSIENVRIGLRYDDGQNTEEQNDIFHYPKNGWLWHDVETDTESNGSKMSLSIPKRKARYVAICFKGGHMPSSSRWSLQGIEIIGYLDGLSDQIAPRITPKTRAVVPRTVTRKFTPPKTASVRIAMYSSSGRLLGLIDVRDPSKQRRIFESQLSAKEIAPYSDAAWSATLPFNWVDEGNMIMIGCVDKSRPTEVLVHRLELKDLAQFSEHSITRTKMAIFGTDEDLSKLDTKTFDGRKLVRNLYAAIPAAELKWADTDLWHLPYLVVMSKDGIPSLVTSEEERRSVTGVGTEVEWEVIKNHLTIRHALAQAGLGFAETGENGNNSPYASHTSVFMGWSLSKQENDGPWQWEDLGYWDTLAAAAWTGWVAMKAGDECSNYFIHELGHAQSMQHFDNGTAAKWGIETEYPNDGVYTSKLPWGFDSVASQFRTWFDPRDGTGKKDPLNGEGEPPYSQNLNCFSQYTPYQAQVSQEWAMSSPILLSASTSNVPRDGAYLFNSVRRQYVPLDGSDLLDTAGENAMTPVQVSVPVITLIGTIGANREVCQTYPELRGYGNTFLFPDPFQPGLPSAYYEASYFVEIRLENGQKIRALIAVKDAAVSEKPLSFYSFNVAIDPRPIAVDLYRFVNSSYPDVTSESETQLLHIRPIELPSEDPLQGMPRQLRVGRGWLGDSPKPLLDTFCTSSDQCKSDKNIIEWRGNVRSDDVVYRSTLQGKNDDELNVTIFKVPALRQQDSSKYTITVLAARFFDDALGMSPLLTSRPLTGSGPSSLDVTHMIRIWAPWEMNDSLPVGVYRSLPDVFKISADAIDTSNSHFHHNILELNVELFIGTVTAPPTFAPTKRPSSGPTPSPVPVRYHIEWKVGTCVTDGSSSEWAPPYTTKEECCESHMHYEYSLCMSREG</sequence>
<evidence type="ECO:0000259" key="3">
    <source>
        <dbReference type="Pfam" id="PF12561"/>
    </source>
</evidence>
<feature type="compositionally biased region" description="Pro residues" evidence="1">
    <location>
        <begin position="610"/>
        <end position="622"/>
    </location>
</feature>
<feature type="region of interest" description="Disordered" evidence="1">
    <location>
        <begin position="596"/>
        <end position="632"/>
    </location>
</feature>
<dbReference type="InterPro" id="IPR051256">
    <property type="entry name" value="Dictomallein"/>
</dbReference>
<feature type="region of interest" description="Disordered" evidence="1">
    <location>
        <begin position="334"/>
        <end position="370"/>
    </location>
</feature>
<dbReference type="Proteomes" id="UP001516023">
    <property type="component" value="Unassembled WGS sequence"/>
</dbReference>
<feature type="region of interest" description="Disordered" evidence="1">
    <location>
        <begin position="693"/>
        <end position="729"/>
    </location>
</feature>
<feature type="region of interest" description="Disordered" evidence="1">
    <location>
        <begin position="104"/>
        <end position="152"/>
    </location>
</feature>
<evidence type="ECO:0000313" key="4">
    <source>
        <dbReference type="EMBL" id="KAL3784607.1"/>
    </source>
</evidence>
<evidence type="ECO:0000256" key="2">
    <source>
        <dbReference type="SAM" id="Phobius"/>
    </source>
</evidence>
<feature type="domain" description="ToxR activated gene A lipoprotein" evidence="3">
    <location>
        <begin position="2009"/>
        <end position="2110"/>
    </location>
</feature>
<gene>
    <name evidence="4" type="ORF">HJC23_007063</name>
</gene>
<feature type="compositionally biased region" description="Low complexity" evidence="1">
    <location>
        <begin position="31"/>
        <end position="51"/>
    </location>
</feature>
<protein>
    <recommendedName>
        <fullName evidence="3">ToxR activated gene A lipoprotein domain-containing protein</fullName>
    </recommendedName>
</protein>
<feature type="region of interest" description="Disordered" evidence="1">
    <location>
        <begin position="908"/>
        <end position="928"/>
    </location>
</feature>
<feature type="compositionally biased region" description="Polar residues" evidence="1">
    <location>
        <begin position="1326"/>
        <end position="1347"/>
    </location>
</feature>
<dbReference type="EMBL" id="JABMIG020000232">
    <property type="protein sequence ID" value="KAL3784607.1"/>
    <property type="molecule type" value="Genomic_DNA"/>
</dbReference>